<evidence type="ECO:0000256" key="1">
    <source>
        <dbReference type="SAM" id="Phobius"/>
    </source>
</evidence>
<feature type="transmembrane region" description="Helical" evidence="1">
    <location>
        <begin position="12"/>
        <end position="33"/>
    </location>
</feature>
<reference evidence="2" key="1">
    <citation type="submission" date="2018-01" db="EMBL/GenBank/DDBJ databases">
        <title>An insight into the sialome of Amazonian anophelines.</title>
        <authorList>
            <person name="Ribeiro J.M."/>
            <person name="Scarpassa V."/>
            <person name="Calvo E."/>
        </authorList>
    </citation>
    <scope>NUCLEOTIDE SEQUENCE</scope>
</reference>
<evidence type="ECO:0000313" key="2">
    <source>
        <dbReference type="EMBL" id="MBW75856.1"/>
    </source>
</evidence>
<name>A0A2M4DE73_ANODA</name>
<accession>A0A2M4DE73</accession>
<dbReference type="EMBL" id="GGFL01011678">
    <property type="protein sequence ID" value="MBW75856.1"/>
    <property type="molecule type" value="Transcribed_RNA"/>
</dbReference>
<dbReference type="AlphaFoldDB" id="A0A2M4DE73"/>
<protein>
    <submittedName>
        <fullName evidence="2">Putative secreted protein</fullName>
    </submittedName>
</protein>
<proteinExistence type="predicted"/>
<keyword evidence="1" id="KW-1133">Transmembrane helix</keyword>
<organism evidence="2">
    <name type="scientific">Anopheles darlingi</name>
    <name type="common">Mosquito</name>
    <dbReference type="NCBI Taxonomy" id="43151"/>
    <lineage>
        <taxon>Eukaryota</taxon>
        <taxon>Metazoa</taxon>
        <taxon>Ecdysozoa</taxon>
        <taxon>Arthropoda</taxon>
        <taxon>Hexapoda</taxon>
        <taxon>Insecta</taxon>
        <taxon>Pterygota</taxon>
        <taxon>Neoptera</taxon>
        <taxon>Endopterygota</taxon>
        <taxon>Diptera</taxon>
        <taxon>Nematocera</taxon>
        <taxon>Culicoidea</taxon>
        <taxon>Culicidae</taxon>
        <taxon>Anophelinae</taxon>
        <taxon>Anopheles</taxon>
    </lineage>
</organism>
<keyword evidence="1" id="KW-0472">Membrane</keyword>
<sequence length="66" mass="7231">MLSHVSSTLVCLMYSSVSLFNFLTVTVALASSFKRSSLKPRMMAELIALRSCISCSPVAEVFPKRS</sequence>
<keyword evidence="1" id="KW-0812">Transmembrane</keyword>